<dbReference type="Pfam" id="PF03107">
    <property type="entry name" value="C1_2"/>
    <property type="match status" value="2"/>
</dbReference>
<reference evidence="4" key="1">
    <citation type="submission" date="2025-08" db="UniProtKB">
        <authorList>
            <consortium name="RefSeq"/>
        </authorList>
    </citation>
    <scope>IDENTIFICATION</scope>
    <source>
        <tissue evidence="4">Fruit stalk</tissue>
    </source>
</reference>
<proteinExistence type="predicted"/>
<dbReference type="Proteomes" id="UP000515121">
    <property type="component" value="Unplaced"/>
</dbReference>
<sequence>MEITARTREKMEVLEQSHESGKIYCSGCGKLKSSPSFSCMDCGFRLDKQCFEAPPEMNHSFHHNHHFNLLVSATYQDRAFICGFYNKMGESGCVSPTPIIEDKIHHKHPSTLLQKQVSLICDACGTSWNYVPYICSTCNIIIHKKCISLPQVIQFHRHRHPILQSYFLEEHGFEKWECRMCYEEVNTKHGNKNVGLTLEYVTATSIKHFSHDHNLALSKDIKGDKQCDGCLLSISASYYYCSQCDFFLHKACQNYL</sequence>
<dbReference type="AlphaFoldDB" id="A0A6P5Z6L9"/>
<dbReference type="SUPFAM" id="SSF57889">
    <property type="entry name" value="Cysteine-rich domain"/>
    <property type="match status" value="3"/>
</dbReference>
<dbReference type="OrthoDB" id="981279at2759"/>
<dbReference type="InterPro" id="IPR046349">
    <property type="entry name" value="C1-like_sf"/>
</dbReference>
<gene>
    <name evidence="4" type="primary">LOC111297611</name>
</gene>
<dbReference type="GeneID" id="111297611"/>
<name>A0A6P5Z6L9_DURZI</name>
<evidence type="ECO:0000256" key="1">
    <source>
        <dbReference type="ARBA" id="ARBA00022737"/>
    </source>
</evidence>
<accession>A0A6P5Z6L9</accession>
<feature type="domain" description="DC1" evidence="2">
    <location>
        <begin position="209"/>
        <end position="252"/>
    </location>
</feature>
<feature type="domain" description="DC1" evidence="2">
    <location>
        <begin position="105"/>
        <end position="147"/>
    </location>
</feature>
<keyword evidence="1" id="KW-0677">Repeat</keyword>
<dbReference type="InterPro" id="IPR004146">
    <property type="entry name" value="DC1"/>
</dbReference>
<dbReference type="PANTHER" id="PTHR32410:SF216">
    <property type="entry name" value="PHORBOL-ESTER_DAG-TYPE DOMAIN-CONTAINING PROTEIN"/>
    <property type="match status" value="1"/>
</dbReference>
<dbReference type="InterPro" id="IPR053192">
    <property type="entry name" value="Vacuole_Formation_Reg"/>
</dbReference>
<dbReference type="KEGG" id="dzi:111297611"/>
<organism evidence="3 4">
    <name type="scientific">Durio zibethinus</name>
    <name type="common">Durian</name>
    <dbReference type="NCBI Taxonomy" id="66656"/>
    <lineage>
        <taxon>Eukaryota</taxon>
        <taxon>Viridiplantae</taxon>
        <taxon>Streptophyta</taxon>
        <taxon>Embryophyta</taxon>
        <taxon>Tracheophyta</taxon>
        <taxon>Spermatophyta</taxon>
        <taxon>Magnoliopsida</taxon>
        <taxon>eudicotyledons</taxon>
        <taxon>Gunneridae</taxon>
        <taxon>Pentapetalae</taxon>
        <taxon>rosids</taxon>
        <taxon>malvids</taxon>
        <taxon>Malvales</taxon>
        <taxon>Malvaceae</taxon>
        <taxon>Helicteroideae</taxon>
        <taxon>Durio</taxon>
    </lineage>
</organism>
<dbReference type="PANTHER" id="PTHR32410">
    <property type="entry name" value="CYSTEINE/HISTIDINE-RICH C1 DOMAIN FAMILY PROTEIN"/>
    <property type="match status" value="1"/>
</dbReference>
<evidence type="ECO:0000313" key="4">
    <source>
        <dbReference type="RefSeq" id="XP_022748001.1"/>
    </source>
</evidence>
<dbReference type="RefSeq" id="XP_022748001.1">
    <property type="nucleotide sequence ID" value="XM_022892266.1"/>
</dbReference>
<evidence type="ECO:0000313" key="3">
    <source>
        <dbReference type="Proteomes" id="UP000515121"/>
    </source>
</evidence>
<keyword evidence="3" id="KW-1185">Reference proteome</keyword>
<evidence type="ECO:0000259" key="2">
    <source>
        <dbReference type="Pfam" id="PF03107"/>
    </source>
</evidence>
<protein>
    <submittedName>
        <fullName evidence="4">Uncharacterized protein LOC111297611</fullName>
    </submittedName>
</protein>